<evidence type="ECO:0000313" key="2">
    <source>
        <dbReference type="EMBL" id="AXI80907.1"/>
    </source>
</evidence>
<organism evidence="2 3">
    <name type="scientific">Peterkaempfera bronchialis</name>
    <dbReference type="NCBI Taxonomy" id="2126346"/>
    <lineage>
        <taxon>Bacteria</taxon>
        <taxon>Bacillati</taxon>
        <taxon>Actinomycetota</taxon>
        <taxon>Actinomycetes</taxon>
        <taxon>Kitasatosporales</taxon>
        <taxon>Streptomycetaceae</taxon>
        <taxon>Peterkaempfera</taxon>
    </lineage>
</organism>
<dbReference type="KEGG" id="stri:C7M71_029530"/>
<dbReference type="EMBL" id="CP031264">
    <property type="protein sequence ID" value="AXI80907.1"/>
    <property type="molecule type" value="Genomic_DNA"/>
</dbReference>
<dbReference type="Proteomes" id="UP000249340">
    <property type="component" value="Chromosome"/>
</dbReference>
<protein>
    <submittedName>
        <fullName evidence="2">Uncharacterized protein</fullName>
    </submittedName>
</protein>
<proteinExistence type="predicted"/>
<gene>
    <name evidence="2" type="ORF">C7M71_029530</name>
</gene>
<sequence>MAVSAALLGLGAVPATAQPTVPAAPTTVPAHICVEGGGKVMGSPQGLAYCFGGRYNGEIISGP</sequence>
<feature type="chain" id="PRO_5038939554" evidence="1">
    <location>
        <begin position="18"/>
        <end position="63"/>
    </location>
</feature>
<accession>A0A345T4K2</accession>
<keyword evidence="3" id="KW-1185">Reference proteome</keyword>
<dbReference type="AlphaFoldDB" id="A0A345T4K2"/>
<evidence type="ECO:0000256" key="1">
    <source>
        <dbReference type="SAM" id="SignalP"/>
    </source>
</evidence>
<reference evidence="3" key="1">
    <citation type="submission" date="2018-07" db="EMBL/GenBank/DDBJ databases">
        <title>Streptacidiphilus bronchialis DSM 106435 chromosome.</title>
        <authorList>
            <person name="Batra D."/>
            <person name="Gulvik C.A."/>
        </authorList>
    </citation>
    <scope>NUCLEOTIDE SEQUENCE [LARGE SCALE GENOMIC DNA]</scope>
    <source>
        <strain evidence="3">DSM 106435</strain>
    </source>
</reference>
<feature type="signal peptide" evidence="1">
    <location>
        <begin position="1"/>
        <end position="17"/>
    </location>
</feature>
<name>A0A345T4K2_9ACTN</name>
<evidence type="ECO:0000313" key="3">
    <source>
        <dbReference type="Proteomes" id="UP000249340"/>
    </source>
</evidence>
<keyword evidence="1" id="KW-0732">Signal</keyword>